<evidence type="ECO:0000313" key="3">
    <source>
        <dbReference type="Proteomes" id="UP001499987"/>
    </source>
</evidence>
<evidence type="ECO:0000313" key="2">
    <source>
        <dbReference type="EMBL" id="GAA1069330.1"/>
    </source>
</evidence>
<keyword evidence="1" id="KW-0812">Transmembrane</keyword>
<name>A0ABP4DUS6_9ACTN</name>
<dbReference type="EMBL" id="BAAALD010000001">
    <property type="protein sequence ID" value="GAA1069330.1"/>
    <property type="molecule type" value="Genomic_DNA"/>
</dbReference>
<keyword evidence="1" id="KW-1133">Transmembrane helix</keyword>
<reference evidence="3" key="1">
    <citation type="journal article" date="2019" name="Int. J. Syst. Evol. Microbiol.">
        <title>The Global Catalogue of Microorganisms (GCM) 10K type strain sequencing project: providing services to taxonomists for standard genome sequencing and annotation.</title>
        <authorList>
            <consortium name="The Broad Institute Genomics Platform"/>
            <consortium name="The Broad Institute Genome Sequencing Center for Infectious Disease"/>
            <person name="Wu L."/>
            <person name="Ma J."/>
        </authorList>
    </citation>
    <scope>NUCLEOTIDE SEQUENCE [LARGE SCALE GENOMIC DNA]</scope>
    <source>
        <strain evidence="3">JCM 13002</strain>
    </source>
</reference>
<organism evidence="2 3">
    <name type="scientific">Kitasatospora arboriphila</name>
    <dbReference type="NCBI Taxonomy" id="258052"/>
    <lineage>
        <taxon>Bacteria</taxon>
        <taxon>Bacillati</taxon>
        <taxon>Actinomycetota</taxon>
        <taxon>Actinomycetes</taxon>
        <taxon>Kitasatosporales</taxon>
        <taxon>Streptomycetaceae</taxon>
        <taxon>Kitasatospora</taxon>
    </lineage>
</organism>
<evidence type="ECO:0008006" key="4">
    <source>
        <dbReference type="Google" id="ProtNLM"/>
    </source>
</evidence>
<keyword evidence="3" id="KW-1185">Reference proteome</keyword>
<accession>A0ABP4DUS6</accession>
<comment type="caution">
    <text evidence="2">The sequence shown here is derived from an EMBL/GenBank/DDBJ whole genome shotgun (WGS) entry which is preliminary data.</text>
</comment>
<feature type="transmembrane region" description="Helical" evidence="1">
    <location>
        <begin position="25"/>
        <end position="44"/>
    </location>
</feature>
<dbReference type="Proteomes" id="UP001499987">
    <property type="component" value="Unassembled WGS sequence"/>
</dbReference>
<evidence type="ECO:0000256" key="1">
    <source>
        <dbReference type="SAM" id="Phobius"/>
    </source>
</evidence>
<gene>
    <name evidence="2" type="ORF">GCM10009663_01320</name>
</gene>
<keyword evidence="1" id="KW-0472">Membrane</keyword>
<sequence>MVPAAVRTVRAAEGEDRMNRPLAKVLLYTAVTALTGAALVGCLAEDHRRDVGYRVTEQVRTLVIEGETGDVEVTGGATGIEVTEQQTYRESAPEASHTVADGTLTLSYRCPDGDCGVGYKVRVPAGIVVKVHDSTGSIRLTGLSGEVEARTGTGGITAALSSPVVRLAAETGDVSASVDGDVRRVEAVSSTGDVRVRVPRDRPYAVDSATDTGAVKVSVDRSAGAGCSITARTETGDVTVDGV</sequence>
<protein>
    <recommendedName>
        <fullName evidence="4">Adhesin domain-containing protein</fullName>
    </recommendedName>
</protein>
<proteinExistence type="predicted"/>